<dbReference type="EMBL" id="JAUEMJ010000003">
    <property type="protein sequence ID" value="MDN3240279.1"/>
    <property type="molecule type" value="Genomic_DNA"/>
</dbReference>
<dbReference type="Gene3D" id="2.40.10.10">
    <property type="entry name" value="Trypsin-like serine proteases"/>
    <property type="match status" value="2"/>
</dbReference>
<evidence type="ECO:0000313" key="3">
    <source>
        <dbReference type="EMBL" id="MDN3240279.1"/>
    </source>
</evidence>
<dbReference type="InterPro" id="IPR043504">
    <property type="entry name" value="Peptidase_S1_PA_chymotrypsin"/>
</dbReference>
<gene>
    <name evidence="2" type="ORF">QWI33_05240</name>
    <name evidence="3" type="ORF">QWI33_11140</name>
</gene>
<dbReference type="RefSeq" id="WP_289955594.1">
    <property type="nucleotide sequence ID" value="NZ_JAUEMJ010000001.1"/>
</dbReference>
<feature type="chain" id="PRO_5045032383" description="Streptogrisin C" evidence="1">
    <location>
        <begin position="26"/>
        <end position="396"/>
    </location>
</feature>
<evidence type="ECO:0000256" key="1">
    <source>
        <dbReference type="SAM" id="SignalP"/>
    </source>
</evidence>
<feature type="signal peptide" evidence="1">
    <location>
        <begin position="1"/>
        <end position="25"/>
    </location>
</feature>
<dbReference type="SUPFAM" id="SSF50494">
    <property type="entry name" value="Trypsin-like serine proteases"/>
    <property type="match status" value="1"/>
</dbReference>
<dbReference type="Proteomes" id="UP001171902">
    <property type="component" value="Unassembled WGS sequence"/>
</dbReference>
<keyword evidence="1" id="KW-0732">Signal</keyword>
<reference evidence="2" key="1">
    <citation type="submission" date="2023-06" db="EMBL/GenBank/DDBJ databases">
        <title>Gycomyces niveus sp.nov., a novel actinomycete isolated from soil in Shouguang.</title>
        <authorList>
            <person name="Yang X."/>
            <person name="Zhao J."/>
        </authorList>
    </citation>
    <scope>NUCLEOTIDE SEQUENCE</scope>
    <source>
        <strain evidence="2">NEAU C2</strain>
    </source>
</reference>
<evidence type="ECO:0000313" key="2">
    <source>
        <dbReference type="EMBL" id="MDN3239117.1"/>
    </source>
</evidence>
<comment type="caution">
    <text evidence="2">The sequence shown here is derived from an EMBL/GenBank/DDBJ whole genome shotgun (WGS) entry which is preliminary data.</text>
</comment>
<organism evidence="2 4">
    <name type="scientific">Glycomyces tritici</name>
    <dbReference type="NCBI Taxonomy" id="2665176"/>
    <lineage>
        <taxon>Bacteria</taxon>
        <taxon>Bacillati</taxon>
        <taxon>Actinomycetota</taxon>
        <taxon>Actinomycetes</taxon>
        <taxon>Glycomycetales</taxon>
        <taxon>Glycomycetaceae</taxon>
        <taxon>Glycomyces</taxon>
    </lineage>
</organism>
<sequence length="396" mass="41344">MMKNRALIALASSALLLAPAAAANAEELEADPYLQTADEALAQDLTLIAAAQGWTYAEALAQHKATEAIGDLAVQVAEAYPDAFVGSALSTTPGGTPTLYIKGTAAPAINALAASAEVAVDIADGQPYSFAELQERNDKLHAELIGMGYDTLMTAVDITSGTVEAAIETTEEFSSSRTTVRAALSEEFEEGVELHFVDSLEAGLEYAFGGARVNGGGASCTSGWTVITPRGAQGVTTAGHCDGMTRILENGSGWHAMDYRAQHRGRWGDVEWHSVPGQSTPARFYANASTRRTTTSIEPAAGLTTGESICVYGRSTNERDCSALLLRPSLTCTINGTSTDRLVQMNKHVTTGGDSGGGWSHGNRAYGGHVGRCAGDSVFTPVAYFPNALGVSVRTA</sequence>
<name>A0ABT7YKK0_9ACTN</name>
<evidence type="ECO:0000313" key="4">
    <source>
        <dbReference type="Proteomes" id="UP001171902"/>
    </source>
</evidence>
<dbReference type="InterPro" id="IPR009003">
    <property type="entry name" value="Peptidase_S1_PA"/>
</dbReference>
<evidence type="ECO:0008006" key="5">
    <source>
        <dbReference type="Google" id="ProtNLM"/>
    </source>
</evidence>
<accession>A0ABT7YKK0</accession>
<dbReference type="EMBL" id="JAUEMJ010000001">
    <property type="protein sequence ID" value="MDN3239117.1"/>
    <property type="molecule type" value="Genomic_DNA"/>
</dbReference>
<proteinExistence type="predicted"/>
<keyword evidence="4" id="KW-1185">Reference proteome</keyword>
<protein>
    <recommendedName>
        <fullName evidence="5">Streptogrisin C</fullName>
    </recommendedName>
</protein>